<accession>A0A9W7ESQ8</accession>
<name>A0A9W7ESQ8_9STRA</name>
<proteinExistence type="predicted"/>
<feature type="coiled-coil region" evidence="1">
    <location>
        <begin position="291"/>
        <end position="318"/>
    </location>
</feature>
<evidence type="ECO:0000256" key="1">
    <source>
        <dbReference type="SAM" id="Coils"/>
    </source>
</evidence>
<feature type="coiled-coil region" evidence="1">
    <location>
        <begin position="463"/>
        <end position="497"/>
    </location>
</feature>
<feature type="coiled-coil region" evidence="1">
    <location>
        <begin position="350"/>
        <end position="377"/>
    </location>
</feature>
<keyword evidence="1" id="KW-0175">Coiled coil</keyword>
<reference evidence="4" key="1">
    <citation type="journal article" date="2023" name="Commun. Biol.">
        <title>Genome analysis of Parmales, the sister group of diatoms, reveals the evolutionary specialization of diatoms from phago-mixotrophs to photoautotrophs.</title>
        <authorList>
            <person name="Ban H."/>
            <person name="Sato S."/>
            <person name="Yoshikawa S."/>
            <person name="Yamada K."/>
            <person name="Nakamura Y."/>
            <person name="Ichinomiya M."/>
            <person name="Sato N."/>
            <person name="Blanc-Mathieu R."/>
            <person name="Endo H."/>
            <person name="Kuwata A."/>
            <person name="Ogata H."/>
        </authorList>
    </citation>
    <scope>NUCLEOTIDE SEQUENCE [LARGE SCALE GENOMIC DNA]</scope>
    <source>
        <strain evidence="4">NIES 3699</strain>
    </source>
</reference>
<dbReference type="Proteomes" id="UP001165160">
    <property type="component" value="Unassembled WGS sequence"/>
</dbReference>
<protein>
    <submittedName>
        <fullName evidence="3">Uncharacterized protein</fullName>
    </submittedName>
</protein>
<feature type="compositionally biased region" description="Low complexity" evidence="2">
    <location>
        <begin position="115"/>
        <end position="135"/>
    </location>
</feature>
<evidence type="ECO:0000313" key="4">
    <source>
        <dbReference type="Proteomes" id="UP001165160"/>
    </source>
</evidence>
<evidence type="ECO:0000256" key="2">
    <source>
        <dbReference type="SAM" id="MobiDB-lite"/>
    </source>
</evidence>
<gene>
    <name evidence="3" type="ORF">TrVE_jg6972</name>
</gene>
<evidence type="ECO:0000313" key="3">
    <source>
        <dbReference type="EMBL" id="GMH88498.1"/>
    </source>
</evidence>
<comment type="caution">
    <text evidence="3">The sequence shown here is derived from an EMBL/GenBank/DDBJ whole genome shotgun (WGS) entry which is preliminary data.</text>
</comment>
<feature type="compositionally biased region" description="Basic and acidic residues" evidence="2">
    <location>
        <begin position="251"/>
        <end position="277"/>
    </location>
</feature>
<dbReference type="EMBL" id="BRXX01000082">
    <property type="protein sequence ID" value="GMH88498.1"/>
    <property type="molecule type" value="Genomic_DNA"/>
</dbReference>
<sequence>MDSAVRIPTPPPPTFASALEAHMATLSAFYSTVAPKKFVLELEAKAASAGDASEVPDIETFTRTRVSEIVQRYFYIGTDAHNNVSVVDELDRLVDDLHKIYKKRPTFAQEQRFLSTPTTSSSTPSSTPSSISLTPVPSPRPSPQKASRYDADETNKILEQKVWTMLKDVKSTIDTNVKSLNDNLNQGQVVVKGGAVSEADYSRVVKENMRLKVELEEVKEAKRLEVERERGRVESLRVIVEAIGGEVVEAIGRDSNNDNDNDNKKETNPVAKKRVDNTDDGDSDVFEHPILASQNSLLSSLKSENDRLRDTIKAKDTELSQISILENQLQKQKSTLSSTKASHAMERERVKGLEDSLGKFEERVRVLEAEVEEGRRREGEVKGLWEGEREGRRRMEERWEEERAAVVRMVDEERAKIKIQLEEERRQINADIEAQIGPLGISELKNLLDEISEEEQTTLTMKIMEEREERGRLGRENEHLKKEIKRAADKIVQLTREATEGNVESVKFVG</sequence>
<dbReference type="AlphaFoldDB" id="A0A9W7ESQ8"/>
<organism evidence="3 4">
    <name type="scientific">Triparma verrucosa</name>
    <dbReference type="NCBI Taxonomy" id="1606542"/>
    <lineage>
        <taxon>Eukaryota</taxon>
        <taxon>Sar</taxon>
        <taxon>Stramenopiles</taxon>
        <taxon>Ochrophyta</taxon>
        <taxon>Bolidophyceae</taxon>
        <taxon>Parmales</taxon>
        <taxon>Triparmaceae</taxon>
        <taxon>Triparma</taxon>
    </lineage>
</organism>
<feature type="region of interest" description="Disordered" evidence="2">
    <location>
        <begin position="111"/>
        <end position="151"/>
    </location>
</feature>
<feature type="region of interest" description="Disordered" evidence="2">
    <location>
        <begin position="251"/>
        <end position="282"/>
    </location>
</feature>
<keyword evidence="4" id="KW-1185">Reference proteome</keyword>